<organism evidence="3 4">
    <name type="scientific">Algoriphagus marincola HL-49</name>
    <dbReference type="NCBI Taxonomy" id="1305737"/>
    <lineage>
        <taxon>Bacteria</taxon>
        <taxon>Pseudomonadati</taxon>
        <taxon>Bacteroidota</taxon>
        <taxon>Cytophagia</taxon>
        <taxon>Cytophagales</taxon>
        <taxon>Cyclobacteriaceae</taxon>
        <taxon>Algoriphagus</taxon>
    </lineage>
</organism>
<dbReference type="GO" id="GO:0043023">
    <property type="term" value="F:ribosomal large subunit binding"/>
    <property type="evidence" value="ECO:0007669"/>
    <property type="project" value="TreeGrafter"/>
</dbReference>
<dbReference type="STRING" id="1305737.GCA_000526355_00744"/>
<dbReference type="Proteomes" id="UP000050421">
    <property type="component" value="Unassembled WGS sequence"/>
</dbReference>
<reference evidence="3 4" key="1">
    <citation type="submission" date="2015-09" db="EMBL/GenBank/DDBJ databases">
        <title>Identification and resolution of microdiversity through metagenomic sequencing of parallel consortia.</title>
        <authorList>
            <person name="Nelson W.C."/>
            <person name="Romine M.F."/>
            <person name="Lindemann S.R."/>
        </authorList>
    </citation>
    <scope>NUCLEOTIDE SEQUENCE [LARGE SCALE GENOMIC DNA]</scope>
    <source>
        <strain evidence="3">HL-49</strain>
    </source>
</reference>
<dbReference type="eggNOG" id="COG1293">
    <property type="taxonomic scope" value="Bacteria"/>
</dbReference>
<feature type="coiled-coil region" evidence="1">
    <location>
        <begin position="248"/>
        <end position="286"/>
    </location>
</feature>
<dbReference type="OrthoDB" id="9766163at2"/>
<feature type="domain" description="NFACT RNA-binding" evidence="2">
    <location>
        <begin position="413"/>
        <end position="505"/>
    </location>
</feature>
<evidence type="ECO:0000259" key="2">
    <source>
        <dbReference type="Pfam" id="PF05670"/>
    </source>
</evidence>
<keyword evidence="1" id="KW-0175">Coiled coil</keyword>
<dbReference type="GO" id="GO:0072344">
    <property type="term" value="P:rescue of stalled ribosome"/>
    <property type="evidence" value="ECO:0007669"/>
    <property type="project" value="TreeGrafter"/>
</dbReference>
<dbReference type="AlphaFoldDB" id="A0A0P7XM55"/>
<evidence type="ECO:0000256" key="1">
    <source>
        <dbReference type="SAM" id="Coils"/>
    </source>
</evidence>
<evidence type="ECO:0000313" key="4">
    <source>
        <dbReference type="Proteomes" id="UP000050421"/>
    </source>
</evidence>
<dbReference type="Pfam" id="PF05833">
    <property type="entry name" value="NFACT_N"/>
    <property type="match status" value="1"/>
</dbReference>
<name>A0A0P7XM55_9BACT</name>
<dbReference type="PATRIC" id="fig|1305737.6.peg.1871"/>
<dbReference type="PANTHER" id="PTHR15239">
    <property type="entry name" value="NUCLEAR EXPORT MEDIATOR FACTOR NEMF"/>
    <property type="match status" value="1"/>
</dbReference>
<protein>
    <submittedName>
        <fullName evidence="3">Putative RNA-binding protein homologous to eukaryotic snRNP</fullName>
    </submittedName>
</protein>
<comment type="caution">
    <text evidence="3">The sequence shown here is derived from an EMBL/GenBank/DDBJ whole genome shotgun (WGS) entry which is preliminary data.</text>
</comment>
<feature type="coiled-coil region" evidence="1">
    <location>
        <begin position="349"/>
        <end position="399"/>
    </location>
</feature>
<dbReference type="InterPro" id="IPR051608">
    <property type="entry name" value="RQC_Subunit_NEMF"/>
</dbReference>
<sequence>MHLNYHFLRFLCPRLQEIMQGFVAVACFSQNKDELVIEWKKEEETRFLRAHFLPPQIYYSFPENFQRAKRNSIDLFPELIGEKIKSCQVLSFERAFYFEMESGMILLLKLHGNRSNILLYEPNQEFPIRVFRNALLEDKSLNWRELEKSLDLSQEQFEALQGNASKFLPTLGKIPRAFLLKQAYPEANLEEKWSQMQEMIDMLDSPIFTLVQEDEDVRLTLLPSDNAIGQYSDPLEALNALFHKALVIGALEKEKKQLAKNYADQIKRTENFIQKAKAKLEELQNSPPPAQIADVIMANLHEFSDGVLSKNLFNFYTQDEIKITLKQNQKPQELAANLYRKSKNREIEWKQLEEAIASKEKRLSELQHLAGQVELMEGFRDLKEFKKNHKSEIKDAKNQESLPFRQFNIFGLEVWVGKSSKDNDEMLRRFVHKNDIWLHARQAPGSHTIIRNPGGNKVANTVLERAASLAAYYSKLKNESLAPVIYTEAKYVRKIKGSAPGSVMVDREKTLLVKPEGPNQEISGDIKD</sequence>
<dbReference type="PANTHER" id="PTHR15239:SF6">
    <property type="entry name" value="RIBOSOME QUALITY CONTROL COMPLEX SUBUNIT NEMF"/>
    <property type="match status" value="1"/>
</dbReference>
<evidence type="ECO:0000313" key="3">
    <source>
        <dbReference type="EMBL" id="KPQ17877.1"/>
    </source>
</evidence>
<accession>A0A0P7XM55</accession>
<gene>
    <name evidence="3" type="ORF">HLUCCX10_06030</name>
</gene>
<dbReference type="GO" id="GO:0000049">
    <property type="term" value="F:tRNA binding"/>
    <property type="evidence" value="ECO:0007669"/>
    <property type="project" value="TreeGrafter"/>
</dbReference>
<dbReference type="Pfam" id="PF05670">
    <property type="entry name" value="NFACT-R_1"/>
    <property type="match status" value="1"/>
</dbReference>
<dbReference type="InterPro" id="IPR008532">
    <property type="entry name" value="NFACT_RNA-bd"/>
</dbReference>
<proteinExistence type="predicted"/>
<dbReference type="GO" id="GO:1990112">
    <property type="term" value="C:RQC complex"/>
    <property type="evidence" value="ECO:0007669"/>
    <property type="project" value="TreeGrafter"/>
</dbReference>
<dbReference type="EMBL" id="LJXT01000028">
    <property type="protein sequence ID" value="KPQ17877.1"/>
    <property type="molecule type" value="Genomic_DNA"/>
</dbReference>